<feature type="transmembrane region" description="Helical" evidence="7">
    <location>
        <begin position="453"/>
        <end position="475"/>
    </location>
</feature>
<dbReference type="GO" id="GO:0016020">
    <property type="term" value="C:membrane"/>
    <property type="evidence" value="ECO:0007669"/>
    <property type="project" value="UniProtKB-SubCell"/>
</dbReference>
<comment type="caution">
    <text evidence="9">The sequence shown here is derived from an EMBL/GenBank/DDBJ whole genome shotgun (WGS) entry which is preliminary data.</text>
</comment>
<evidence type="ECO:0000256" key="1">
    <source>
        <dbReference type="ARBA" id="ARBA00004141"/>
    </source>
</evidence>
<comment type="similarity">
    <text evidence="2 7">Belongs to the ferroportin (FP) (TC 2.A.100) family. SLC40A subfamily.</text>
</comment>
<comment type="subcellular location">
    <subcellularLocation>
        <location evidence="1 7">Membrane</location>
        <topology evidence="1 7">Multi-pass membrane protein</topology>
    </subcellularLocation>
</comment>
<comment type="function">
    <text evidence="7">May be involved in iron transport and iron homeostasis.</text>
</comment>
<feature type="compositionally biased region" description="Pro residues" evidence="8">
    <location>
        <begin position="26"/>
        <end position="37"/>
    </location>
</feature>
<keyword evidence="7" id="KW-0406">Ion transport</keyword>
<feature type="region of interest" description="Disordered" evidence="8">
    <location>
        <begin position="253"/>
        <end position="273"/>
    </location>
</feature>
<dbReference type="OrthoDB" id="648861at2759"/>
<dbReference type="EMBL" id="PYWC01000024">
    <property type="protein sequence ID" value="PWW77267.1"/>
    <property type="molecule type" value="Genomic_DNA"/>
</dbReference>
<evidence type="ECO:0000256" key="7">
    <source>
        <dbReference type="RuleBase" id="RU365065"/>
    </source>
</evidence>
<feature type="transmembrane region" description="Helical" evidence="7">
    <location>
        <begin position="388"/>
        <end position="413"/>
    </location>
</feature>
<sequence>MASSINRGRGSAPNTQSATEPLLPTASPPPPPPPPPRPHQHLPKGITLRLYLSHLLSTWNSRVFEFGALLFIASLYPNTLLPGSLYALVRGVSAVLCSPRVGRYVDSGDRLRVVRVSIVAQRVAVVLSCGGLLAVRDGVGGMVGGVVMMGVLAVLACCEKLASVGNLVAVERDWVVVVAGGDEGSLQVLNSQMRRIDLFCKLLGPLAVSMVDGISTVVAIYVVLGLNLASVGVEYFAIAGVYRIVPALQVPRTHPTSTSTSTSPGEEPIDTLPQPRSRLRSIYTPISTYLHHSAALPSLALSILYFTVLNFGAQMVTYLLASGYTPLHISSVRGISVLFEISATWLAPLVMSYVGPIRGGLWFVNWQLLCVSGAVSAFLFLENPKLAASGLILGVTLSRIGLWGFDLCVQIIVQGEVEPGYRGSFSAMEASVQSTFELGSYAMTVMLANPAEFRYPVIVSAVAVLLAAGLFAGFVRRRRGHLVHAPACFGKFRMEARHTADGEYRRLVS</sequence>
<evidence type="ECO:0000313" key="9">
    <source>
        <dbReference type="EMBL" id="PWW77267.1"/>
    </source>
</evidence>
<dbReference type="STRING" id="42249.A0A317SUG0"/>
<feature type="region of interest" description="Disordered" evidence="8">
    <location>
        <begin position="1"/>
        <end position="41"/>
    </location>
</feature>
<name>A0A317SUG0_9PEZI</name>
<evidence type="ECO:0000256" key="6">
    <source>
        <dbReference type="ARBA" id="ARBA00023136"/>
    </source>
</evidence>
<dbReference type="AlphaFoldDB" id="A0A317SUG0"/>
<evidence type="ECO:0000313" key="10">
    <source>
        <dbReference type="Proteomes" id="UP000246991"/>
    </source>
</evidence>
<proteinExistence type="inferred from homology"/>
<feature type="transmembrane region" description="Helical" evidence="7">
    <location>
        <begin position="360"/>
        <end position="381"/>
    </location>
</feature>
<organism evidence="9 10">
    <name type="scientific">Tuber magnatum</name>
    <name type="common">white Piedmont truffle</name>
    <dbReference type="NCBI Taxonomy" id="42249"/>
    <lineage>
        <taxon>Eukaryota</taxon>
        <taxon>Fungi</taxon>
        <taxon>Dikarya</taxon>
        <taxon>Ascomycota</taxon>
        <taxon>Pezizomycotina</taxon>
        <taxon>Pezizomycetes</taxon>
        <taxon>Pezizales</taxon>
        <taxon>Tuberaceae</taxon>
        <taxon>Tuber</taxon>
    </lineage>
</organism>
<reference evidence="9 10" key="1">
    <citation type="submission" date="2018-03" db="EMBL/GenBank/DDBJ databases">
        <title>Genomes of Pezizomycetes fungi and the evolution of truffles.</title>
        <authorList>
            <person name="Murat C."/>
            <person name="Payen T."/>
            <person name="Noel B."/>
            <person name="Kuo A."/>
            <person name="Martin F.M."/>
        </authorList>
    </citation>
    <scope>NUCLEOTIDE SEQUENCE [LARGE SCALE GENOMIC DNA]</scope>
    <source>
        <strain evidence="9">091103-1</strain>
    </source>
</reference>
<dbReference type="InterPro" id="IPR009716">
    <property type="entry name" value="Ferroportin-1"/>
</dbReference>
<feature type="transmembrane region" description="Helical" evidence="7">
    <location>
        <begin position="113"/>
        <end position="133"/>
    </location>
</feature>
<keyword evidence="6 7" id="KW-0472">Membrane</keyword>
<evidence type="ECO:0000256" key="3">
    <source>
        <dbReference type="ARBA" id="ARBA00022448"/>
    </source>
</evidence>
<keyword evidence="4 7" id="KW-0812">Transmembrane</keyword>
<keyword evidence="10" id="KW-1185">Reference proteome</keyword>
<keyword evidence="3 7" id="KW-0813">Transport</keyword>
<feature type="transmembrane region" description="Helical" evidence="7">
    <location>
        <begin position="332"/>
        <end position="354"/>
    </location>
</feature>
<dbReference type="CDD" id="cd17480">
    <property type="entry name" value="MFS_SLC40A1_like"/>
    <property type="match status" value="1"/>
</dbReference>
<feature type="transmembrane region" description="Helical" evidence="7">
    <location>
        <begin position="299"/>
        <end position="320"/>
    </location>
</feature>
<dbReference type="PANTHER" id="PTHR11660">
    <property type="entry name" value="SOLUTE CARRIER FAMILY 40 MEMBER"/>
    <property type="match status" value="1"/>
</dbReference>
<comment type="caution">
    <text evidence="7">Lacks conserved residue(s) required for the propagation of feature annotation.</text>
</comment>
<evidence type="ECO:0000256" key="5">
    <source>
        <dbReference type="ARBA" id="ARBA00022989"/>
    </source>
</evidence>
<accession>A0A317SUG0</accession>
<gene>
    <name evidence="9" type="ORF">C7212DRAFT_357277</name>
</gene>
<feature type="transmembrane region" description="Helical" evidence="7">
    <location>
        <begin position="139"/>
        <end position="158"/>
    </location>
</feature>
<feature type="compositionally biased region" description="Polar residues" evidence="8">
    <location>
        <begin position="1"/>
        <end position="19"/>
    </location>
</feature>
<keyword evidence="5 7" id="KW-1133">Transmembrane helix</keyword>
<dbReference type="InterPro" id="IPR036259">
    <property type="entry name" value="MFS_trans_sf"/>
</dbReference>
<evidence type="ECO:0000256" key="4">
    <source>
        <dbReference type="ARBA" id="ARBA00022692"/>
    </source>
</evidence>
<dbReference type="PANTHER" id="PTHR11660:SF57">
    <property type="entry name" value="SOLUTE CARRIER FAMILY 40 MEMBER"/>
    <property type="match status" value="1"/>
</dbReference>
<protein>
    <recommendedName>
        <fullName evidence="7">Solute carrier family 40 member</fullName>
    </recommendedName>
</protein>
<evidence type="ECO:0000256" key="8">
    <source>
        <dbReference type="SAM" id="MobiDB-lite"/>
    </source>
</evidence>
<dbReference type="Proteomes" id="UP000246991">
    <property type="component" value="Unassembled WGS sequence"/>
</dbReference>
<dbReference type="Pfam" id="PF06963">
    <property type="entry name" value="FPN1"/>
    <property type="match status" value="1"/>
</dbReference>
<dbReference type="GO" id="GO:0005381">
    <property type="term" value="F:iron ion transmembrane transporter activity"/>
    <property type="evidence" value="ECO:0007669"/>
    <property type="project" value="UniProtKB-UniRule"/>
</dbReference>
<evidence type="ECO:0000256" key="2">
    <source>
        <dbReference type="ARBA" id="ARBA00006279"/>
    </source>
</evidence>
<dbReference type="SUPFAM" id="SSF103473">
    <property type="entry name" value="MFS general substrate transporter"/>
    <property type="match status" value="1"/>
</dbReference>
<feature type="transmembrane region" description="Helical" evidence="7">
    <location>
        <begin position="202"/>
        <end position="224"/>
    </location>
</feature>